<comment type="similarity">
    <text evidence="2 7">Belongs to the EMP24/GP25L family.</text>
</comment>
<dbReference type="SMART" id="SM01190">
    <property type="entry name" value="EMP24_GP25L"/>
    <property type="match status" value="1"/>
</dbReference>
<dbReference type="Proteomes" id="UP000070544">
    <property type="component" value="Unassembled WGS sequence"/>
</dbReference>
<dbReference type="AlphaFoldDB" id="A0A139AN51"/>
<keyword evidence="5 8" id="KW-1133">Transmembrane helix</keyword>
<comment type="subcellular location">
    <subcellularLocation>
        <location evidence="1 7">Membrane</location>
        <topology evidence="1 7">Single-pass type I membrane protein</topology>
    </subcellularLocation>
</comment>
<reference evidence="11 12" key="1">
    <citation type="journal article" date="2015" name="Genome Biol. Evol.">
        <title>Phylogenomic analyses indicate that early fungi evolved digesting cell walls of algal ancestors of land plants.</title>
        <authorList>
            <person name="Chang Y."/>
            <person name="Wang S."/>
            <person name="Sekimoto S."/>
            <person name="Aerts A.L."/>
            <person name="Choi C."/>
            <person name="Clum A."/>
            <person name="LaButti K.M."/>
            <person name="Lindquist E.A."/>
            <person name="Yee Ngan C."/>
            <person name="Ohm R.A."/>
            <person name="Salamov A.A."/>
            <person name="Grigoriev I.V."/>
            <person name="Spatafora J.W."/>
            <person name="Berbee M.L."/>
        </authorList>
    </citation>
    <scope>NUCLEOTIDE SEQUENCE [LARGE SCALE GENOMIC DNA]</scope>
    <source>
        <strain evidence="11 12">JEL478</strain>
    </source>
</reference>
<evidence type="ECO:0000256" key="7">
    <source>
        <dbReference type="RuleBase" id="RU003827"/>
    </source>
</evidence>
<gene>
    <name evidence="11" type="ORF">M427DRAFT_143960</name>
</gene>
<dbReference type="PROSITE" id="PS50866">
    <property type="entry name" value="GOLD"/>
    <property type="match status" value="1"/>
</dbReference>
<evidence type="ECO:0000313" key="11">
    <source>
        <dbReference type="EMBL" id="KXS18191.1"/>
    </source>
</evidence>
<dbReference type="Pfam" id="PF01105">
    <property type="entry name" value="EMP24_GP25L"/>
    <property type="match status" value="1"/>
</dbReference>
<keyword evidence="4 9" id="KW-0732">Signal</keyword>
<evidence type="ECO:0000256" key="2">
    <source>
        <dbReference type="ARBA" id="ARBA00007104"/>
    </source>
</evidence>
<organism evidence="11 12">
    <name type="scientific">Gonapodya prolifera (strain JEL478)</name>
    <name type="common">Monoblepharis prolifera</name>
    <dbReference type="NCBI Taxonomy" id="1344416"/>
    <lineage>
        <taxon>Eukaryota</taxon>
        <taxon>Fungi</taxon>
        <taxon>Fungi incertae sedis</taxon>
        <taxon>Chytridiomycota</taxon>
        <taxon>Chytridiomycota incertae sedis</taxon>
        <taxon>Monoblepharidomycetes</taxon>
        <taxon>Monoblepharidales</taxon>
        <taxon>Gonapodyaceae</taxon>
        <taxon>Gonapodya</taxon>
    </lineage>
</organism>
<evidence type="ECO:0000256" key="3">
    <source>
        <dbReference type="ARBA" id="ARBA00022692"/>
    </source>
</evidence>
<evidence type="ECO:0000259" key="10">
    <source>
        <dbReference type="PROSITE" id="PS50866"/>
    </source>
</evidence>
<feature type="domain" description="GOLD" evidence="10">
    <location>
        <begin position="47"/>
        <end position="126"/>
    </location>
</feature>
<evidence type="ECO:0000256" key="5">
    <source>
        <dbReference type="ARBA" id="ARBA00022989"/>
    </source>
</evidence>
<dbReference type="EMBL" id="KQ965743">
    <property type="protein sequence ID" value="KXS18191.1"/>
    <property type="molecule type" value="Genomic_DNA"/>
</dbReference>
<feature type="chain" id="PRO_5007296325" description="GOLD domain-containing protein" evidence="9">
    <location>
        <begin position="32"/>
        <end position="228"/>
    </location>
</feature>
<keyword evidence="12" id="KW-1185">Reference proteome</keyword>
<accession>A0A139AN51</accession>
<evidence type="ECO:0000256" key="4">
    <source>
        <dbReference type="ARBA" id="ARBA00022729"/>
    </source>
</evidence>
<dbReference type="InterPro" id="IPR015720">
    <property type="entry name" value="Emp24-like"/>
</dbReference>
<evidence type="ECO:0000256" key="9">
    <source>
        <dbReference type="SAM" id="SignalP"/>
    </source>
</evidence>
<dbReference type="PANTHER" id="PTHR22811">
    <property type="entry name" value="TRANSMEMBRANE EMP24 DOMAIN-CONTAINING PROTEIN"/>
    <property type="match status" value="1"/>
</dbReference>
<feature type="transmembrane region" description="Helical" evidence="8">
    <location>
        <begin position="185"/>
        <end position="206"/>
    </location>
</feature>
<dbReference type="InterPro" id="IPR009038">
    <property type="entry name" value="GOLD_dom"/>
</dbReference>
<name>A0A139AN51_GONPJ</name>
<dbReference type="GO" id="GO:0016020">
    <property type="term" value="C:membrane"/>
    <property type="evidence" value="ECO:0007669"/>
    <property type="project" value="UniProtKB-SubCell"/>
</dbReference>
<protein>
    <recommendedName>
        <fullName evidence="10">GOLD domain-containing protein</fullName>
    </recommendedName>
</protein>
<dbReference type="OrthoDB" id="5976732at2759"/>
<proteinExistence type="inferred from homology"/>
<evidence type="ECO:0000313" key="12">
    <source>
        <dbReference type="Proteomes" id="UP000070544"/>
    </source>
</evidence>
<evidence type="ECO:0000256" key="8">
    <source>
        <dbReference type="SAM" id="Phobius"/>
    </source>
</evidence>
<evidence type="ECO:0000256" key="6">
    <source>
        <dbReference type="ARBA" id="ARBA00023136"/>
    </source>
</evidence>
<dbReference type="STRING" id="1344416.A0A139AN51"/>
<keyword evidence="3 7" id="KW-0812">Transmembrane</keyword>
<evidence type="ECO:0000256" key="1">
    <source>
        <dbReference type="ARBA" id="ARBA00004479"/>
    </source>
</evidence>
<feature type="signal peptide" evidence="9">
    <location>
        <begin position="1"/>
        <end position="31"/>
    </location>
</feature>
<keyword evidence="6 8" id="KW-0472">Membrane</keyword>
<sequence length="228" mass="25518">MSVNVRRWRARSLTEAVRALLLLALAALAAADNLLHPFSIELRSGARECFFESLNPSDVRSLMYEVWQGEDFLVNVKILGPDLQVFYDRDGTEGEASVLARMQGEHSFCFENKWGDRSRVSFNLLSPESTPDKSPSALTPLLSSLETISNAISNATSQVDHFDLVQKRSIYMAVRLHDTVNRLSLAKLLSVMLSSVVTVVVVRSLFAEQPGFQTRGNEYRSRLKSSYS</sequence>